<dbReference type="OrthoDB" id="111316at2759"/>
<dbReference type="Proteomes" id="UP000237271">
    <property type="component" value="Unassembled WGS sequence"/>
</dbReference>
<evidence type="ECO:0008006" key="4">
    <source>
        <dbReference type="Google" id="ProtNLM"/>
    </source>
</evidence>
<proteinExistence type="predicted"/>
<evidence type="ECO:0000313" key="2">
    <source>
        <dbReference type="EMBL" id="POM69689.1"/>
    </source>
</evidence>
<comment type="caution">
    <text evidence="2">The sequence shown here is derived from an EMBL/GenBank/DDBJ whole genome shotgun (WGS) entry which is preliminary data.</text>
</comment>
<sequence length="311" mass="35802">MSPAVRNWYGQLSNIRLSKEFKREYCKSRFKDETALAFLYRLTLAAERADHIKRFIKNLADATLKTTLQSQRFRKVSDLEYVLKQQEEVNPSGVHSGRGAQPRDFRADNVVRNGPRMNRPNRAYVAQDDEAQGPDTEVTFEDDGRVDVAALSTCVQDVLRDGNPDARLLTREDLIHEVYRVMNSVGWKPRDPVAGPRAPPPRLPQQPSFRPNNPDRMEFCENCKKWGHRPENCWAIMVCDRCQRHGHPTQRCETKAYLKCDQIHDGRCEDWRAFQEIKKLLQQGGLADLPSHIREDILNGKGDSEGAQLNY</sequence>
<organism evidence="2 3">
    <name type="scientific">Phytophthora palmivora</name>
    <dbReference type="NCBI Taxonomy" id="4796"/>
    <lineage>
        <taxon>Eukaryota</taxon>
        <taxon>Sar</taxon>
        <taxon>Stramenopiles</taxon>
        <taxon>Oomycota</taxon>
        <taxon>Peronosporomycetes</taxon>
        <taxon>Peronosporales</taxon>
        <taxon>Peronosporaceae</taxon>
        <taxon>Phytophthora</taxon>
    </lineage>
</organism>
<gene>
    <name evidence="2" type="ORF">PHPALM_14016</name>
</gene>
<evidence type="ECO:0000256" key="1">
    <source>
        <dbReference type="SAM" id="MobiDB-lite"/>
    </source>
</evidence>
<dbReference type="EMBL" id="NCKW01007830">
    <property type="protein sequence ID" value="POM69689.1"/>
    <property type="molecule type" value="Genomic_DNA"/>
</dbReference>
<protein>
    <recommendedName>
        <fullName evidence="4">Retrotransposon gag domain-containing protein</fullName>
    </recommendedName>
</protein>
<accession>A0A2P4XW53</accession>
<evidence type="ECO:0000313" key="3">
    <source>
        <dbReference type="Proteomes" id="UP000237271"/>
    </source>
</evidence>
<dbReference type="AlphaFoldDB" id="A0A2P4XW53"/>
<reference evidence="2 3" key="1">
    <citation type="journal article" date="2017" name="Genome Biol. Evol.">
        <title>Phytophthora megakarya and P. palmivora, closely related causal agents of cacao black pod rot, underwent increases in genome sizes and gene numbers by different mechanisms.</title>
        <authorList>
            <person name="Ali S.S."/>
            <person name="Shao J."/>
            <person name="Lary D.J."/>
            <person name="Kronmiller B."/>
            <person name="Shen D."/>
            <person name="Strem M.D."/>
            <person name="Amoako-Attah I."/>
            <person name="Akrofi A.Y."/>
            <person name="Begoude B.A."/>
            <person name="Ten Hoopen G.M."/>
            <person name="Coulibaly K."/>
            <person name="Kebe B.I."/>
            <person name="Melnick R.L."/>
            <person name="Guiltinan M.J."/>
            <person name="Tyler B.M."/>
            <person name="Meinhardt L.W."/>
            <person name="Bailey B.A."/>
        </authorList>
    </citation>
    <scope>NUCLEOTIDE SEQUENCE [LARGE SCALE GENOMIC DNA]</scope>
    <source>
        <strain evidence="3">sbr112.9</strain>
    </source>
</reference>
<keyword evidence="3" id="KW-1185">Reference proteome</keyword>
<name>A0A2P4XW53_9STRA</name>
<feature type="region of interest" description="Disordered" evidence="1">
    <location>
        <begin position="188"/>
        <end position="211"/>
    </location>
</feature>